<evidence type="ECO:0000313" key="1">
    <source>
        <dbReference type="EMBL" id="CAG8533578.1"/>
    </source>
</evidence>
<name>A0ACA9LLT1_9GLOM</name>
<dbReference type="EMBL" id="CAJVPT010006692">
    <property type="protein sequence ID" value="CAG8533578.1"/>
    <property type="molecule type" value="Genomic_DNA"/>
</dbReference>
<keyword evidence="2" id="KW-1185">Reference proteome</keyword>
<reference evidence="1" key="1">
    <citation type="submission" date="2021-06" db="EMBL/GenBank/DDBJ databases">
        <authorList>
            <person name="Kallberg Y."/>
            <person name="Tangrot J."/>
            <person name="Rosling A."/>
        </authorList>
    </citation>
    <scope>NUCLEOTIDE SEQUENCE</scope>
    <source>
        <strain evidence="1">CL356</strain>
    </source>
</reference>
<accession>A0ACA9LLT1</accession>
<gene>
    <name evidence="1" type="ORF">ACOLOM_LOCUS4174</name>
</gene>
<protein>
    <submittedName>
        <fullName evidence="1">13637_t:CDS:1</fullName>
    </submittedName>
</protein>
<evidence type="ECO:0000313" key="2">
    <source>
        <dbReference type="Proteomes" id="UP000789525"/>
    </source>
</evidence>
<sequence length="444" mass="49526">MPPILRQPSIKDLTPSNYTLPCATYERMQKGTVKIKVEPASIKDPSPNYALPRVTHEKMQKGVMPIKVETILTKDLTPLNYAPPHVAYEKGVVLTKVESAPSQVIQELEPPSKIDIIKTHMTSTEKLQSQQSTRNLTLRTRPGGGPPVKPKIEKIVNPPSSTPTNGTRVDRGVSNGRIRNDKKGSRPICSLPNADITPRIPEIVMLQGSEPNKTLMTETPDARSTSGSTPPEKGGKHKTQSKRSSKKKSRVRSFPNSNFIPLAIRNRPPLKETTTPDELGKQKTSVVQSSTSSPKGGNEDLDKLFKGTTYYSISTAMQSIDVMQDTRIIWNSFQEQWAPFWLKRPCVLLRDFSRVHKLHDPVYSLRIENNNSYCCWVENDAIDYVSIQAFEILYIEVSEISGRDIGYPADRRAQCKHDAVIDNGGCPTSGINDTDDLNPHEAFD</sequence>
<organism evidence="1 2">
    <name type="scientific">Acaulospora colombiana</name>
    <dbReference type="NCBI Taxonomy" id="27376"/>
    <lineage>
        <taxon>Eukaryota</taxon>
        <taxon>Fungi</taxon>
        <taxon>Fungi incertae sedis</taxon>
        <taxon>Mucoromycota</taxon>
        <taxon>Glomeromycotina</taxon>
        <taxon>Glomeromycetes</taxon>
        <taxon>Diversisporales</taxon>
        <taxon>Acaulosporaceae</taxon>
        <taxon>Acaulospora</taxon>
    </lineage>
</organism>
<dbReference type="Proteomes" id="UP000789525">
    <property type="component" value="Unassembled WGS sequence"/>
</dbReference>
<comment type="caution">
    <text evidence="1">The sequence shown here is derived from an EMBL/GenBank/DDBJ whole genome shotgun (WGS) entry which is preliminary data.</text>
</comment>
<proteinExistence type="predicted"/>